<organism evidence="2 3">
    <name type="scientific">Azotobacter bryophylli</name>
    <dbReference type="NCBI Taxonomy" id="1986537"/>
    <lineage>
        <taxon>Bacteria</taxon>
        <taxon>Pseudomonadati</taxon>
        <taxon>Pseudomonadota</taxon>
        <taxon>Gammaproteobacteria</taxon>
        <taxon>Pseudomonadales</taxon>
        <taxon>Pseudomonadaceae</taxon>
        <taxon>Azotobacter</taxon>
    </lineage>
</organism>
<accession>A0ABV7AU47</accession>
<evidence type="ECO:0000256" key="1">
    <source>
        <dbReference type="SAM" id="MobiDB-lite"/>
    </source>
</evidence>
<feature type="region of interest" description="Disordered" evidence="1">
    <location>
        <begin position="1"/>
        <end position="104"/>
    </location>
</feature>
<name>A0ABV7AU47_9GAMM</name>
<dbReference type="RefSeq" id="WP_377814715.1">
    <property type="nucleotide sequence ID" value="NZ_JBHRSJ010000023.1"/>
</dbReference>
<comment type="caution">
    <text evidence="2">The sequence shown here is derived from an EMBL/GenBank/DDBJ whole genome shotgun (WGS) entry which is preliminary data.</text>
</comment>
<sequence length="104" mass="11090">MADPNNPNEIPVEGEIPRSRDEKGERESEEVAEVESGHSPDDIDTEGDFGGESVVDAEGVALGMPDAPSLAGASLSQEDDGDEYLPDPDLLVEDKTKVAHTSRR</sequence>
<keyword evidence="3" id="KW-1185">Reference proteome</keyword>
<feature type="compositionally biased region" description="Acidic residues" evidence="1">
    <location>
        <begin position="77"/>
        <end position="86"/>
    </location>
</feature>
<dbReference type="Proteomes" id="UP001595457">
    <property type="component" value="Unassembled WGS sequence"/>
</dbReference>
<evidence type="ECO:0000313" key="3">
    <source>
        <dbReference type="Proteomes" id="UP001595457"/>
    </source>
</evidence>
<reference evidence="3" key="1">
    <citation type="journal article" date="2019" name="Int. J. Syst. Evol. Microbiol.">
        <title>The Global Catalogue of Microorganisms (GCM) 10K type strain sequencing project: providing services to taxonomists for standard genome sequencing and annotation.</title>
        <authorList>
            <consortium name="The Broad Institute Genomics Platform"/>
            <consortium name="The Broad Institute Genome Sequencing Center for Infectious Disease"/>
            <person name="Wu L."/>
            <person name="Ma J."/>
        </authorList>
    </citation>
    <scope>NUCLEOTIDE SEQUENCE [LARGE SCALE GENOMIC DNA]</scope>
    <source>
        <strain evidence="3">KCTC 62195</strain>
    </source>
</reference>
<proteinExistence type="predicted"/>
<evidence type="ECO:0000313" key="2">
    <source>
        <dbReference type="EMBL" id="MFC2973054.1"/>
    </source>
</evidence>
<evidence type="ECO:0008006" key="4">
    <source>
        <dbReference type="Google" id="ProtNLM"/>
    </source>
</evidence>
<feature type="compositionally biased region" description="Basic and acidic residues" evidence="1">
    <location>
        <begin position="15"/>
        <end position="26"/>
    </location>
</feature>
<dbReference type="EMBL" id="JBHRSJ010000023">
    <property type="protein sequence ID" value="MFC2973054.1"/>
    <property type="molecule type" value="Genomic_DNA"/>
</dbReference>
<protein>
    <recommendedName>
        <fullName evidence="4">Serine kinase/phosphatase</fullName>
    </recommendedName>
</protein>
<gene>
    <name evidence="2" type="ORF">ACFOJE_12620</name>
</gene>